<comment type="cofactor">
    <cofactor evidence="1">
        <name>heme</name>
        <dbReference type="ChEBI" id="CHEBI:30413"/>
    </cofactor>
</comment>
<evidence type="ECO:0000256" key="3">
    <source>
        <dbReference type="ARBA" id="ARBA00022723"/>
    </source>
</evidence>
<comment type="caution">
    <text evidence="9">The sequence shown here is derived from an EMBL/GenBank/DDBJ whole genome shotgun (WGS) entry which is preliminary data.</text>
</comment>
<dbReference type="InterPro" id="IPR036396">
    <property type="entry name" value="Cyt_P450_sf"/>
</dbReference>
<accession>A0ABR2UMH7</accession>
<feature type="transmembrane region" description="Helical" evidence="8">
    <location>
        <begin position="60"/>
        <end position="80"/>
    </location>
</feature>
<keyword evidence="10" id="KW-1185">Reference proteome</keyword>
<proteinExistence type="inferred from homology"/>
<evidence type="ECO:0000256" key="8">
    <source>
        <dbReference type="SAM" id="Phobius"/>
    </source>
</evidence>
<dbReference type="PANTHER" id="PTHR24287:SF18">
    <property type="entry name" value="CYTOCHROME P450 MONOOXYGENASE APDE-RELATED"/>
    <property type="match status" value="1"/>
</dbReference>
<dbReference type="InterPro" id="IPR001128">
    <property type="entry name" value="Cyt_P450"/>
</dbReference>
<keyword evidence="8" id="KW-0812">Transmembrane</keyword>
<dbReference type="InterPro" id="IPR047146">
    <property type="entry name" value="Cyt_P450_E_CYP52_fungi"/>
</dbReference>
<evidence type="ECO:0000256" key="1">
    <source>
        <dbReference type="ARBA" id="ARBA00001971"/>
    </source>
</evidence>
<dbReference type="Gene3D" id="1.10.630.10">
    <property type="entry name" value="Cytochrome P450"/>
    <property type="match status" value="1"/>
</dbReference>
<keyword evidence="8" id="KW-0472">Membrane</keyword>
<name>A0ABR2UMH7_9PEZI</name>
<evidence type="ECO:0000256" key="5">
    <source>
        <dbReference type="ARBA" id="ARBA00023004"/>
    </source>
</evidence>
<keyword evidence="8" id="KW-1133">Transmembrane helix</keyword>
<dbReference type="EMBL" id="JARVKF010000412">
    <property type="protein sequence ID" value="KAK9415840.1"/>
    <property type="molecule type" value="Genomic_DNA"/>
</dbReference>
<reference evidence="9 10" key="1">
    <citation type="journal article" date="2024" name="J. Plant Pathol.">
        <title>Sequence and assembly of the genome of Seiridium unicorne, isolate CBS 538.82, causal agent of cypress canker disease.</title>
        <authorList>
            <person name="Scali E."/>
            <person name="Rocca G.D."/>
            <person name="Danti R."/>
            <person name="Garbelotto M."/>
            <person name="Barberini S."/>
            <person name="Baroncelli R."/>
            <person name="Emiliani G."/>
        </authorList>
    </citation>
    <scope>NUCLEOTIDE SEQUENCE [LARGE SCALE GENOMIC DNA]</scope>
    <source>
        <strain evidence="9 10">BM-138-508</strain>
    </source>
</reference>
<evidence type="ECO:0000313" key="10">
    <source>
        <dbReference type="Proteomes" id="UP001408356"/>
    </source>
</evidence>
<dbReference type="Pfam" id="PF00067">
    <property type="entry name" value="p450"/>
    <property type="match status" value="1"/>
</dbReference>
<gene>
    <name evidence="9" type="ORF">SUNI508_10140</name>
</gene>
<keyword evidence="4" id="KW-0560">Oxidoreductase</keyword>
<sequence>MHSSSLIPVQCYSTHESRDTVHHQRQVVLRNSQNAESALFEVLALLWAWRKARFRRITSLMPLLIFSITYITAFTAAGGFSSTISTSIGDEVLLQSDYCGPLITNGTIDTEAVISRLNSESLNNAANYVQQCYGHDPDQSSTTAACDRFVVSSLPTSVANYTAECPFERRICRSPQSTLRLDTGYLDSNDDLGLNAPGDERFAYRYVLHCAPLQIAGYTSHVTDNGTGTGWDRYHYANKTTGPNDNRTQTFDYLYEIEDLATQYVRRDRTNLSGLNFKVGYDLDPIFHGQSSFDWIPELSRSDGDLTIAFLSGSQVSFNEKMDDDWYRATTPWQSYYNTESSGRKQTYHPDVSASPMGCLEQWQWCNSAFPRNQGCGPLGSYLDALYGAAPLFGNLTSEDLDVDRPSSSDPTRNRFLWPTLVAFQYPTRLSHLLGTLGAKSLASQSRLFSGIQLALPNNQWQLDVLQWWSTVLASVQASWSPPLNPEEQKMCDSQKIRSSAHTSFSCFGIYFTFIVGALIVLASYLLEPILSCLHDRRKYKSSRGARRREVVELHLRSPDNSPRCLARKPRHHQFEASYDKPAKSREDDFEKNHLEQRNASKLSTARKLAPGNGAAHTTRPGKCAIANYGIESWAYERCSAGVRVFVVGLRVLVRELLWKQPIRAQYQNLDHFRQNVDNLVACIANNDVADLQPLFFNLTLDTTTAVLFGQWVYSLRGAIDQKDENRVFAEAFTTAQEGLAKRSRLVPLHFLCSPPSLREAWRKVQQFVDRYIEERKTELQSQTDDQSSWFLDQVVAGSNSKAEVRDQLLNVLLTGRDTTAFDYSYVVQRGWNDCAET</sequence>
<comment type="similarity">
    <text evidence="2">Belongs to the cytochrome P450 family.</text>
</comment>
<dbReference type="PANTHER" id="PTHR24287">
    <property type="entry name" value="P450, PUTATIVE (EUROFUNG)-RELATED"/>
    <property type="match status" value="1"/>
</dbReference>
<evidence type="ECO:0000313" key="9">
    <source>
        <dbReference type="EMBL" id="KAK9415840.1"/>
    </source>
</evidence>
<feature type="compositionally biased region" description="Basic and acidic residues" evidence="7">
    <location>
        <begin position="573"/>
        <end position="589"/>
    </location>
</feature>
<dbReference type="Proteomes" id="UP001408356">
    <property type="component" value="Unassembled WGS sequence"/>
</dbReference>
<feature type="transmembrane region" description="Helical" evidence="8">
    <location>
        <begin position="508"/>
        <end position="534"/>
    </location>
</feature>
<evidence type="ECO:0000256" key="4">
    <source>
        <dbReference type="ARBA" id="ARBA00023002"/>
    </source>
</evidence>
<evidence type="ECO:0000256" key="6">
    <source>
        <dbReference type="ARBA" id="ARBA00023033"/>
    </source>
</evidence>
<organism evidence="9 10">
    <name type="scientific">Seiridium unicorne</name>
    <dbReference type="NCBI Taxonomy" id="138068"/>
    <lineage>
        <taxon>Eukaryota</taxon>
        <taxon>Fungi</taxon>
        <taxon>Dikarya</taxon>
        <taxon>Ascomycota</taxon>
        <taxon>Pezizomycotina</taxon>
        <taxon>Sordariomycetes</taxon>
        <taxon>Xylariomycetidae</taxon>
        <taxon>Amphisphaeriales</taxon>
        <taxon>Sporocadaceae</taxon>
        <taxon>Seiridium</taxon>
    </lineage>
</organism>
<keyword evidence="3" id="KW-0479">Metal-binding</keyword>
<protein>
    <submittedName>
        <fullName evidence="9">Uncharacterized protein</fullName>
    </submittedName>
</protein>
<keyword evidence="6" id="KW-0503">Monooxygenase</keyword>
<keyword evidence="5" id="KW-0408">Iron</keyword>
<evidence type="ECO:0000256" key="2">
    <source>
        <dbReference type="ARBA" id="ARBA00010617"/>
    </source>
</evidence>
<dbReference type="SUPFAM" id="SSF48264">
    <property type="entry name" value="Cytochrome P450"/>
    <property type="match status" value="1"/>
</dbReference>
<evidence type="ECO:0000256" key="7">
    <source>
        <dbReference type="SAM" id="MobiDB-lite"/>
    </source>
</evidence>
<feature type="region of interest" description="Disordered" evidence="7">
    <location>
        <begin position="562"/>
        <end position="589"/>
    </location>
</feature>